<dbReference type="Gene3D" id="3.10.20.30">
    <property type="match status" value="1"/>
</dbReference>
<dbReference type="AlphaFoldDB" id="A0A518JXN4"/>
<evidence type="ECO:0000313" key="3">
    <source>
        <dbReference type="EMBL" id="QDV70299.1"/>
    </source>
</evidence>
<reference evidence="3 4" key="1">
    <citation type="submission" date="2019-02" db="EMBL/GenBank/DDBJ databases">
        <title>Deep-cultivation of Planctomycetes and their phenomic and genomic characterization uncovers novel biology.</title>
        <authorList>
            <person name="Wiegand S."/>
            <person name="Jogler M."/>
            <person name="Boedeker C."/>
            <person name="Pinto D."/>
            <person name="Vollmers J."/>
            <person name="Rivas-Marin E."/>
            <person name="Kohn T."/>
            <person name="Peeters S.H."/>
            <person name="Heuer A."/>
            <person name="Rast P."/>
            <person name="Oberbeckmann S."/>
            <person name="Bunk B."/>
            <person name="Jeske O."/>
            <person name="Meyerdierks A."/>
            <person name="Storesund J.E."/>
            <person name="Kallscheuer N."/>
            <person name="Luecker S."/>
            <person name="Lage O.M."/>
            <person name="Pohl T."/>
            <person name="Merkel B.J."/>
            <person name="Hornburger P."/>
            <person name="Mueller R.-W."/>
            <person name="Bruemmer F."/>
            <person name="Labrenz M."/>
            <person name="Spormann A.M."/>
            <person name="Op den Camp H."/>
            <person name="Overmann J."/>
            <person name="Amann R."/>
            <person name="Jetten M.S.M."/>
            <person name="Mascher T."/>
            <person name="Medema M.H."/>
            <person name="Devos D.P."/>
            <person name="Kaster A.-K."/>
            <person name="Ovreas L."/>
            <person name="Rohde M."/>
            <person name="Galperin M.Y."/>
            <person name="Jogler C."/>
        </authorList>
    </citation>
    <scope>NUCLEOTIDE SEQUENCE [LARGE SCALE GENOMIC DNA]</scope>
    <source>
        <strain evidence="3 4">Poly24</strain>
    </source>
</reference>
<proteinExistence type="predicted"/>
<evidence type="ECO:0000259" key="2">
    <source>
        <dbReference type="Pfam" id="PF00111"/>
    </source>
</evidence>
<dbReference type="OrthoDB" id="9807864at2"/>
<dbReference type="Pfam" id="PF00111">
    <property type="entry name" value="Fer2"/>
    <property type="match status" value="1"/>
</dbReference>
<protein>
    <recommendedName>
        <fullName evidence="2">2Fe-2S ferredoxin-type domain-containing protein</fullName>
    </recommendedName>
</protein>
<organism evidence="3 4">
    <name type="scientific">Rosistilla carotiformis</name>
    <dbReference type="NCBI Taxonomy" id="2528017"/>
    <lineage>
        <taxon>Bacteria</taxon>
        <taxon>Pseudomonadati</taxon>
        <taxon>Planctomycetota</taxon>
        <taxon>Planctomycetia</taxon>
        <taxon>Pirellulales</taxon>
        <taxon>Pirellulaceae</taxon>
        <taxon>Rosistilla</taxon>
    </lineage>
</organism>
<feature type="region of interest" description="Disordered" evidence="1">
    <location>
        <begin position="112"/>
        <end position="136"/>
    </location>
</feature>
<evidence type="ECO:0000256" key="1">
    <source>
        <dbReference type="SAM" id="MobiDB-lite"/>
    </source>
</evidence>
<gene>
    <name evidence="3" type="ORF">Poly24_40190</name>
</gene>
<sequence length="199" mass="21583">MPIVTFGGVRIECDLGANLRRVLLKAKLPLYHPLARIANCRGLGTCGTCAVKLRGSASWPTKLEALRLRMPPHAAEAGLRLACQCVVHGDLDVEKFGGVWGQNLSQTVWVSDSKAEPQPRLQPPTAPRDIQPAMRPSNQPAIEAAPFRSSGSVIRALSVASGRLPIAPRRHRAAMSEQATVPLAKLRQMARERQLAIHS</sequence>
<dbReference type="RefSeq" id="WP_145099306.1">
    <property type="nucleotide sequence ID" value="NZ_CP036348.1"/>
</dbReference>
<dbReference type="Proteomes" id="UP000315082">
    <property type="component" value="Chromosome"/>
</dbReference>
<dbReference type="GO" id="GO:0051536">
    <property type="term" value="F:iron-sulfur cluster binding"/>
    <property type="evidence" value="ECO:0007669"/>
    <property type="project" value="InterPro"/>
</dbReference>
<dbReference type="SUPFAM" id="SSF54292">
    <property type="entry name" value="2Fe-2S ferredoxin-like"/>
    <property type="match status" value="1"/>
</dbReference>
<feature type="domain" description="2Fe-2S ferredoxin-type" evidence="2">
    <location>
        <begin position="38"/>
        <end position="87"/>
    </location>
</feature>
<dbReference type="InterPro" id="IPR012675">
    <property type="entry name" value="Beta-grasp_dom_sf"/>
</dbReference>
<keyword evidence="4" id="KW-1185">Reference proteome</keyword>
<name>A0A518JXN4_9BACT</name>
<evidence type="ECO:0000313" key="4">
    <source>
        <dbReference type="Proteomes" id="UP000315082"/>
    </source>
</evidence>
<dbReference type="EMBL" id="CP036348">
    <property type="protein sequence ID" value="QDV70299.1"/>
    <property type="molecule type" value="Genomic_DNA"/>
</dbReference>
<accession>A0A518JXN4</accession>
<dbReference type="InterPro" id="IPR001041">
    <property type="entry name" value="2Fe-2S_ferredoxin-type"/>
</dbReference>
<dbReference type="InterPro" id="IPR036010">
    <property type="entry name" value="2Fe-2S_ferredoxin-like_sf"/>
</dbReference>
<dbReference type="KEGG" id="rcf:Poly24_40190"/>
<dbReference type="CDD" id="cd00207">
    <property type="entry name" value="fer2"/>
    <property type="match status" value="1"/>
</dbReference>